<keyword evidence="8" id="KW-1185">Reference proteome</keyword>
<dbReference type="Gene3D" id="1.10.1660.10">
    <property type="match status" value="1"/>
</dbReference>
<keyword evidence="3" id="KW-0238">DNA-binding</keyword>
<keyword evidence="1" id="KW-0678">Repressor</keyword>
<feature type="domain" description="HTH merR-type" evidence="6">
    <location>
        <begin position="4"/>
        <end position="72"/>
    </location>
</feature>
<dbReference type="RefSeq" id="WP_256197236.1">
    <property type="nucleotide sequence ID" value="NZ_JANGCH010000001.1"/>
</dbReference>
<dbReference type="SUPFAM" id="SSF55136">
    <property type="entry name" value="Probable bacterial effector-binding domain"/>
    <property type="match status" value="1"/>
</dbReference>
<comment type="caution">
    <text evidence="7">The sequence shown here is derived from an EMBL/GenBank/DDBJ whole genome shotgun (WGS) entry which is preliminary data.</text>
</comment>
<dbReference type="InterPro" id="IPR011256">
    <property type="entry name" value="Reg_factor_effector_dom_sf"/>
</dbReference>
<evidence type="ECO:0000256" key="5">
    <source>
        <dbReference type="SAM" id="Coils"/>
    </source>
</evidence>
<evidence type="ECO:0000256" key="2">
    <source>
        <dbReference type="ARBA" id="ARBA00023015"/>
    </source>
</evidence>
<dbReference type="EMBL" id="JANGCH010000001">
    <property type="protein sequence ID" value="MCQ5120764.1"/>
    <property type="molecule type" value="Genomic_DNA"/>
</dbReference>
<dbReference type="Pfam" id="PF06445">
    <property type="entry name" value="GyrI-like"/>
    <property type="match status" value="1"/>
</dbReference>
<dbReference type="InterPro" id="IPR009061">
    <property type="entry name" value="DNA-bd_dom_put_sf"/>
</dbReference>
<evidence type="ECO:0000256" key="4">
    <source>
        <dbReference type="ARBA" id="ARBA00023163"/>
    </source>
</evidence>
<evidence type="ECO:0000313" key="7">
    <source>
        <dbReference type="EMBL" id="MCQ5120764.1"/>
    </source>
</evidence>
<dbReference type="PANTHER" id="PTHR30204">
    <property type="entry name" value="REDOX-CYCLING DRUG-SENSING TRANSCRIPTIONAL ACTIVATOR SOXR"/>
    <property type="match status" value="1"/>
</dbReference>
<gene>
    <name evidence="7" type="ORF">NE663_00630</name>
</gene>
<dbReference type="PANTHER" id="PTHR30204:SF69">
    <property type="entry name" value="MERR-FAMILY TRANSCRIPTIONAL REGULATOR"/>
    <property type="match status" value="1"/>
</dbReference>
<dbReference type="Proteomes" id="UP001524435">
    <property type="component" value="Unassembled WGS sequence"/>
</dbReference>
<sequence length="276" mass="32788">MKQYYKINEIAKLYNIGVDSLRYYEELGILQPKRGENRYRQYSTHDIYRLNIIKDMRNLGFSMAKIKTYLENRSIENSLLLFEEEIKVIDQKMAELQNMRFDMERRKEELLKTQKMTFDKIQVKKLPKRKCVTLKTTTNDANDNDFLLAKLSKEYEENLFAIANFNTGCIIDIHAHPCHYKDVLIMGDTLLSYEFELPQGTYLTLSYRGKKDQNFEHLYEMMAYMRKMGYEADGDALELLIIDVHETIDPKEYITQLQIKIKNADEKTPYCGNNRQ</sequence>
<dbReference type="Gene3D" id="3.20.80.10">
    <property type="entry name" value="Regulatory factor, effector binding domain"/>
    <property type="match status" value="1"/>
</dbReference>
<evidence type="ECO:0000259" key="6">
    <source>
        <dbReference type="PROSITE" id="PS50937"/>
    </source>
</evidence>
<dbReference type="PROSITE" id="PS50937">
    <property type="entry name" value="HTH_MERR_2"/>
    <property type="match status" value="1"/>
</dbReference>
<keyword evidence="4" id="KW-0804">Transcription</keyword>
<name>A0ABT1SHT7_9FIRM</name>
<dbReference type="SUPFAM" id="SSF46955">
    <property type="entry name" value="Putative DNA-binding domain"/>
    <property type="match status" value="1"/>
</dbReference>
<dbReference type="InterPro" id="IPR029442">
    <property type="entry name" value="GyrI-like"/>
</dbReference>
<organism evidence="7 8">
    <name type="scientific">Massilicoli timonensis</name>
    <dbReference type="NCBI Taxonomy" id="2015901"/>
    <lineage>
        <taxon>Bacteria</taxon>
        <taxon>Bacillati</taxon>
        <taxon>Bacillota</taxon>
        <taxon>Erysipelotrichia</taxon>
        <taxon>Erysipelotrichales</taxon>
        <taxon>Erysipelotrichaceae</taxon>
        <taxon>Massilicoli</taxon>
    </lineage>
</organism>
<reference evidence="7 8" key="1">
    <citation type="submission" date="2022-06" db="EMBL/GenBank/DDBJ databases">
        <title>Isolation of gut microbiota from human fecal samples.</title>
        <authorList>
            <person name="Pamer E.G."/>
            <person name="Barat B."/>
            <person name="Waligurski E."/>
            <person name="Medina S."/>
            <person name="Paddock L."/>
            <person name="Mostad J."/>
        </authorList>
    </citation>
    <scope>NUCLEOTIDE SEQUENCE [LARGE SCALE GENOMIC DNA]</scope>
    <source>
        <strain evidence="7 8">DFI.6.1</strain>
    </source>
</reference>
<protein>
    <submittedName>
        <fullName evidence="7">MerR family transcriptional regulator</fullName>
    </submittedName>
</protein>
<evidence type="ECO:0000313" key="8">
    <source>
        <dbReference type="Proteomes" id="UP001524435"/>
    </source>
</evidence>
<dbReference type="InterPro" id="IPR000551">
    <property type="entry name" value="MerR-type_HTH_dom"/>
</dbReference>
<keyword evidence="5" id="KW-0175">Coiled coil</keyword>
<evidence type="ECO:0000256" key="3">
    <source>
        <dbReference type="ARBA" id="ARBA00023125"/>
    </source>
</evidence>
<dbReference type="PRINTS" id="PR00040">
    <property type="entry name" value="HTHMERR"/>
</dbReference>
<feature type="coiled-coil region" evidence="5">
    <location>
        <begin position="79"/>
        <end position="113"/>
    </location>
</feature>
<proteinExistence type="predicted"/>
<keyword evidence="2" id="KW-0805">Transcription regulation</keyword>
<evidence type="ECO:0000256" key="1">
    <source>
        <dbReference type="ARBA" id="ARBA00022491"/>
    </source>
</evidence>
<dbReference type="InterPro" id="IPR047057">
    <property type="entry name" value="MerR_fam"/>
</dbReference>
<dbReference type="Pfam" id="PF13411">
    <property type="entry name" value="MerR_1"/>
    <property type="match status" value="1"/>
</dbReference>
<dbReference type="CDD" id="cd00592">
    <property type="entry name" value="HTH_MerR-like"/>
    <property type="match status" value="1"/>
</dbReference>
<dbReference type="SMART" id="SM00422">
    <property type="entry name" value="HTH_MERR"/>
    <property type="match status" value="1"/>
</dbReference>
<accession>A0ABT1SHT7</accession>